<dbReference type="GO" id="GO:0005776">
    <property type="term" value="C:autophagosome"/>
    <property type="evidence" value="ECO:0007669"/>
    <property type="project" value="TreeGrafter"/>
</dbReference>
<keyword evidence="1" id="KW-0808">Transferase</keyword>
<dbReference type="GO" id="GO:0000407">
    <property type="term" value="C:phagophore assembly site"/>
    <property type="evidence" value="ECO:0007669"/>
    <property type="project" value="TreeGrafter"/>
</dbReference>
<dbReference type="EMBL" id="CP020953">
    <property type="protein sequence ID" value="AWI05021.1"/>
    <property type="molecule type" value="Genomic_DNA"/>
</dbReference>
<dbReference type="PANTHER" id="PTHR24348">
    <property type="entry name" value="SERINE/THREONINE-PROTEIN KINASE UNC-51-RELATED"/>
    <property type="match status" value="1"/>
</dbReference>
<dbReference type="PROSITE" id="PS00108">
    <property type="entry name" value="PROTEIN_KINASE_ST"/>
    <property type="match status" value="1"/>
</dbReference>
<evidence type="ECO:0000313" key="7">
    <source>
        <dbReference type="Proteomes" id="UP000244910"/>
    </source>
</evidence>
<evidence type="ECO:0000256" key="3">
    <source>
        <dbReference type="ARBA" id="ARBA00022777"/>
    </source>
</evidence>
<dbReference type="InterPro" id="IPR011009">
    <property type="entry name" value="Kinase-like_dom_sf"/>
</dbReference>
<dbReference type="InterPro" id="IPR000719">
    <property type="entry name" value="Prot_kinase_dom"/>
</dbReference>
<feature type="domain" description="Protein kinase" evidence="5">
    <location>
        <begin position="35"/>
        <end position="307"/>
    </location>
</feature>
<dbReference type="GO" id="GO:0005829">
    <property type="term" value="C:cytosol"/>
    <property type="evidence" value="ECO:0007669"/>
    <property type="project" value="TreeGrafter"/>
</dbReference>
<keyword evidence="2" id="KW-0547">Nucleotide-binding</keyword>
<dbReference type="GO" id="GO:0004674">
    <property type="term" value="F:protein serine/threonine kinase activity"/>
    <property type="evidence" value="ECO:0007669"/>
    <property type="project" value="InterPro"/>
</dbReference>
<proteinExistence type="predicted"/>
<dbReference type="AlphaFoldDB" id="A0A2U8DRB3"/>
<dbReference type="OrthoDB" id="9762169at2"/>
<evidence type="ECO:0000313" key="6">
    <source>
        <dbReference type="EMBL" id="AWI05021.1"/>
    </source>
</evidence>
<dbReference type="GO" id="GO:0016020">
    <property type="term" value="C:membrane"/>
    <property type="evidence" value="ECO:0007669"/>
    <property type="project" value="TreeGrafter"/>
</dbReference>
<evidence type="ECO:0000256" key="1">
    <source>
        <dbReference type="ARBA" id="ARBA00022679"/>
    </source>
</evidence>
<evidence type="ECO:0000256" key="4">
    <source>
        <dbReference type="ARBA" id="ARBA00022840"/>
    </source>
</evidence>
<keyword evidence="4" id="KW-0067">ATP-binding</keyword>
<dbReference type="KEGG" id="cdrk:B9W14_11100"/>
<name>A0A2U8DRB3_9CLOT</name>
<dbReference type="Pfam" id="PF00069">
    <property type="entry name" value="Pkinase"/>
    <property type="match status" value="1"/>
</dbReference>
<dbReference type="SUPFAM" id="SSF56112">
    <property type="entry name" value="Protein kinase-like (PK-like)"/>
    <property type="match status" value="1"/>
</dbReference>
<dbReference type="GO" id="GO:0005524">
    <property type="term" value="F:ATP binding"/>
    <property type="evidence" value="ECO:0007669"/>
    <property type="project" value="UniProtKB-KW"/>
</dbReference>
<keyword evidence="7" id="KW-1185">Reference proteome</keyword>
<sequence>MKNNNNITQINGTVLSGEQTQLNLIIDDNKTSINQELNNTINNNLEPGTVLCDKYEVISKLDVVTGEADLYICKWNNKEYIAKVYRREFAIKQDVVEILKSINSPFVSKIYETGIHKGKPFEVLDYYKNGSLQGRKLNKDFNYEEIRKNIIPSINEGLKVLHSNGIIHKDLKPSNIMITDNGKDVTIIDFGISSVKSDGNTIIVTKTGMTPEYSAPETFRNLFLEESDYYSFGITIFELFCGYTPYKNMKAEEIEKYVSVQRIPFQEDMPSELKNFISALTYYDITNRRNKKNPNRRWTYDEVKQWCDGKKLAIPGEGIGNSEKLEMPPYTFLRKKYTDIPSLVAALAENWENGKKQLFRGLISGFFKGFNPEIATFCLDAELEATRTSGKDDIIFWKLLYTIYPELRAFYWKGGSFESINALGRDMLERLWKNDTSKLNYYDSILSEKLLSTYVQTIAPNDEKLKSAVGNIEAMHEFNNNDERSKLMTCYQMAYMLSGQRILDLDGVKFKNVGELASYMKELLNKSYEEFESFCHKLIDSEDNLDIRLESWLIAIGKRKELDKWKETLVG</sequence>
<dbReference type="Proteomes" id="UP000244910">
    <property type="component" value="Chromosome"/>
</dbReference>
<organism evidence="6 7">
    <name type="scientific">Clostridium drakei</name>
    <dbReference type="NCBI Taxonomy" id="332101"/>
    <lineage>
        <taxon>Bacteria</taxon>
        <taxon>Bacillati</taxon>
        <taxon>Bacillota</taxon>
        <taxon>Clostridia</taxon>
        <taxon>Eubacteriales</taxon>
        <taxon>Clostridiaceae</taxon>
        <taxon>Clostridium</taxon>
    </lineage>
</organism>
<dbReference type="Gene3D" id="1.10.510.10">
    <property type="entry name" value="Transferase(Phosphotransferase) domain 1"/>
    <property type="match status" value="1"/>
</dbReference>
<dbReference type="InterPro" id="IPR045269">
    <property type="entry name" value="Atg1-like"/>
</dbReference>
<dbReference type="InterPro" id="IPR008271">
    <property type="entry name" value="Ser/Thr_kinase_AS"/>
</dbReference>
<dbReference type="RefSeq" id="WP_032076398.1">
    <property type="nucleotide sequence ID" value="NZ_CP020953.1"/>
</dbReference>
<accession>A0A2U8DRB3</accession>
<evidence type="ECO:0000256" key="2">
    <source>
        <dbReference type="ARBA" id="ARBA00022741"/>
    </source>
</evidence>
<dbReference type="PANTHER" id="PTHR24348:SF22">
    <property type="entry name" value="NON-SPECIFIC SERINE_THREONINE PROTEIN KINASE"/>
    <property type="match status" value="1"/>
</dbReference>
<keyword evidence="3" id="KW-0418">Kinase</keyword>
<reference evidence="7" key="1">
    <citation type="submission" date="2017-04" db="EMBL/GenBank/DDBJ databases">
        <authorList>
            <person name="Song Y."/>
            <person name="Cho B.-K."/>
        </authorList>
    </citation>
    <scope>NUCLEOTIDE SEQUENCE [LARGE SCALE GENOMIC DNA]</scope>
    <source>
        <strain evidence="7">SL1</strain>
    </source>
</reference>
<gene>
    <name evidence="6" type="ORF">B9W14_11100</name>
</gene>
<protein>
    <recommendedName>
        <fullName evidence="5">Protein kinase domain-containing protein</fullName>
    </recommendedName>
</protein>
<evidence type="ECO:0000259" key="5">
    <source>
        <dbReference type="PROSITE" id="PS50011"/>
    </source>
</evidence>
<dbReference type="SMART" id="SM00220">
    <property type="entry name" value="S_TKc"/>
    <property type="match status" value="1"/>
</dbReference>
<dbReference type="PROSITE" id="PS50011">
    <property type="entry name" value="PROTEIN_KINASE_DOM"/>
    <property type="match status" value="1"/>
</dbReference>